<evidence type="ECO:0000256" key="11">
    <source>
        <dbReference type="ARBA" id="ARBA00023180"/>
    </source>
</evidence>
<dbReference type="InterPro" id="IPR003961">
    <property type="entry name" value="FN3_dom"/>
</dbReference>
<feature type="domain" description="Ig-like" evidence="14">
    <location>
        <begin position="220"/>
        <end position="305"/>
    </location>
</feature>
<dbReference type="CDD" id="cd20958">
    <property type="entry name" value="IgI_5_Dscam"/>
    <property type="match status" value="1"/>
</dbReference>
<gene>
    <name evidence="16" type="ORF">Cfor_12928</name>
</gene>
<name>A0A6L2PCZ3_COPFO</name>
<dbReference type="InterPro" id="IPR013783">
    <property type="entry name" value="Ig-like_fold"/>
</dbReference>
<dbReference type="CDD" id="cd00063">
    <property type="entry name" value="FN3"/>
    <property type="match status" value="2"/>
</dbReference>
<dbReference type="InterPro" id="IPR003599">
    <property type="entry name" value="Ig_sub"/>
</dbReference>
<dbReference type="CDD" id="cd00096">
    <property type="entry name" value="Ig"/>
    <property type="match status" value="2"/>
</dbReference>
<reference evidence="17" key="1">
    <citation type="submission" date="2020-01" db="EMBL/GenBank/DDBJ databases">
        <title>Draft genome sequence of the Termite Coptotermes fromosanus.</title>
        <authorList>
            <person name="Itakura S."/>
            <person name="Yosikawa Y."/>
            <person name="Umezawa K."/>
        </authorList>
    </citation>
    <scope>NUCLEOTIDE SEQUENCE [LARGE SCALE GENOMIC DNA]</scope>
</reference>
<evidence type="ECO:0000256" key="13">
    <source>
        <dbReference type="SAM" id="MobiDB-lite"/>
    </source>
</evidence>
<dbReference type="InterPro" id="IPR013098">
    <property type="entry name" value="Ig_I-set"/>
</dbReference>
<evidence type="ECO:0000313" key="17">
    <source>
        <dbReference type="Proteomes" id="UP000502823"/>
    </source>
</evidence>
<dbReference type="OrthoDB" id="5969272at2759"/>
<evidence type="ECO:0000259" key="15">
    <source>
        <dbReference type="PROSITE" id="PS50853"/>
    </source>
</evidence>
<evidence type="ECO:0000256" key="5">
    <source>
        <dbReference type="ARBA" id="ARBA00022729"/>
    </source>
</evidence>
<dbReference type="SUPFAM" id="SSF49265">
    <property type="entry name" value="Fibronectin type III"/>
    <property type="match status" value="1"/>
</dbReference>
<feature type="domain" description="Ig-like" evidence="14">
    <location>
        <begin position="308"/>
        <end position="392"/>
    </location>
</feature>
<dbReference type="CDD" id="cd20956">
    <property type="entry name" value="IgI_4_Dscam"/>
    <property type="match status" value="1"/>
</dbReference>
<feature type="non-terminal residue" evidence="16">
    <location>
        <position position="1"/>
    </location>
</feature>
<dbReference type="InParanoid" id="A0A6L2PCZ3"/>
<protein>
    <recommendedName>
        <fullName evidence="18">Down syndrome cell adhesion molecule-like protein Dscam2</fullName>
    </recommendedName>
</protein>
<keyword evidence="17" id="KW-1185">Reference proteome</keyword>
<evidence type="ECO:0000256" key="12">
    <source>
        <dbReference type="ARBA" id="ARBA00023319"/>
    </source>
</evidence>
<dbReference type="InterPro" id="IPR007110">
    <property type="entry name" value="Ig-like_dom"/>
</dbReference>
<feature type="domain" description="Ig-like" evidence="14">
    <location>
        <begin position="126"/>
        <end position="205"/>
    </location>
</feature>
<dbReference type="PROSITE" id="PS50835">
    <property type="entry name" value="IG_LIKE"/>
    <property type="match status" value="10"/>
</dbReference>
<evidence type="ECO:0000256" key="2">
    <source>
        <dbReference type="ARBA" id="ARBA00004479"/>
    </source>
</evidence>
<dbReference type="Pfam" id="PF00041">
    <property type="entry name" value="fn3"/>
    <property type="match status" value="1"/>
</dbReference>
<dbReference type="PANTHER" id="PTHR10075:SF100">
    <property type="entry name" value="FASCICLIN-2"/>
    <property type="match status" value="1"/>
</dbReference>
<keyword evidence="10" id="KW-1015">Disulfide bond</keyword>
<evidence type="ECO:0000256" key="10">
    <source>
        <dbReference type="ARBA" id="ARBA00023157"/>
    </source>
</evidence>
<dbReference type="AlphaFoldDB" id="A0A6L2PCZ3"/>
<dbReference type="SMART" id="SM00409">
    <property type="entry name" value="IG"/>
    <property type="match status" value="10"/>
</dbReference>
<comment type="caution">
    <text evidence="16">The sequence shown here is derived from an EMBL/GenBank/DDBJ whole genome shotgun (WGS) entry which is preliminary data.</text>
</comment>
<dbReference type="InterPro" id="IPR003598">
    <property type="entry name" value="Ig_sub2"/>
</dbReference>
<dbReference type="FunFam" id="2.60.40.10:FF:000104">
    <property type="entry name" value="Down syndrome cell adhesion molecule b"/>
    <property type="match status" value="1"/>
</dbReference>
<keyword evidence="8" id="KW-1133">Transmembrane helix</keyword>
<proteinExistence type="predicted"/>
<dbReference type="FunFam" id="2.60.40.10:FF:000017">
    <property type="entry name" value="Down syndrome cell adhesion molecule b"/>
    <property type="match status" value="1"/>
</dbReference>
<dbReference type="FunFam" id="2.60.40.10:FF:000333">
    <property type="entry name" value="Down syndrome cell adhesion molecule"/>
    <property type="match status" value="2"/>
</dbReference>
<keyword evidence="4" id="KW-0812">Transmembrane</keyword>
<evidence type="ECO:0000256" key="7">
    <source>
        <dbReference type="ARBA" id="ARBA00022889"/>
    </source>
</evidence>
<keyword evidence="5" id="KW-0732">Signal</keyword>
<dbReference type="PROSITE" id="PS50853">
    <property type="entry name" value="FN3"/>
    <property type="match status" value="2"/>
</dbReference>
<dbReference type="SMART" id="SM00060">
    <property type="entry name" value="FN3"/>
    <property type="match status" value="1"/>
</dbReference>
<dbReference type="GO" id="GO:0070593">
    <property type="term" value="P:dendrite self-avoidance"/>
    <property type="evidence" value="ECO:0007669"/>
    <property type="project" value="TreeGrafter"/>
</dbReference>
<feature type="compositionally biased region" description="Polar residues" evidence="13">
    <location>
        <begin position="1057"/>
        <end position="1067"/>
    </location>
</feature>
<dbReference type="Pfam" id="PF13927">
    <property type="entry name" value="Ig_3"/>
    <property type="match status" value="6"/>
</dbReference>
<evidence type="ECO:0000256" key="1">
    <source>
        <dbReference type="ARBA" id="ARBA00004236"/>
    </source>
</evidence>
<evidence type="ECO:0008006" key="18">
    <source>
        <dbReference type="Google" id="ProtNLM"/>
    </source>
</evidence>
<evidence type="ECO:0000256" key="4">
    <source>
        <dbReference type="ARBA" id="ARBA00022692"/>
    </source>
</evidence>
<feature type="domain" description="Ig-like" evidence="14">
    <location>
        <begin position="869"/>
        <end position="965"/>
    </location>
</feature>
<keyword evidence="11" id="KW-0325">Glycoprotein</keyword>
<dbReference type="Proteomes" id="UP000502823">
    <property type="component" value="Unassembled WGS sequence"/>
</dbReference>
<evidence type="ECO:0000256" key="6">
    <source>
        <dbReference type="ARBA" id="ARBA00022737"/>
    </source>
</evidence>
<evidence type="ECO:0000256" key="3">
    <source>
        <dbReference type="ARBA" id="ARBA00022475"/>
    </source>
</evidence>
<keyword evidence="7" id="KW-0130">Cell adhesion</keyword>
<dbReference type="SUPFAM" id="SSF48726">
    <property type="entry name" value="Immunoglobulin"/>
    <property type="match status" value="10"/>
</dbReference>
<feature type="domain" description="Ig-like" evidence="14">
    <location>
        <begin position="496"/>
        <end position="582"/>
    </location>
</feature>
<dbReference type="GO" id="GO:0098632">
    <property type="term" value="F:cell-cell adhesion mediator activity"/>
    <property type="evidence" value="ECO:0007669"/>
    <property type="project" value="TreeGrafter"/>
</dbReference>
<feature type="domain" description="Ig-like" evidence="14">
    <location>
        <begin position="684"/>
        <end position="771"/>
    </location>
</feature>
<feature type="region of interest" description="Disordered" evidence="13">
    <location>
        <begin position="1057"/>
        <end position="1076"/>
    </location>
</feature>
<dbReference type="FunFam" id="2.60.40.10:FF:000032">
    <property type="entry name" value="palladin isoform X1"/>
    <property type="match status" value="1"/>
</dbReference>
<dbReference type="FunFam" id="2.60.40.10:FF:000005">
    <property type="entry name" value="Neuronal cell adhesion molecule"/>
    <property type="match status" value="1"/>
</dbReference>
<dbReference type="EMBL" id="BLKM01000216">
    <property type="protein sequence ID" value="GFG30419.1"/>
    <property type="molecule type" value="Genomic_DNA"/>
</dbReference>
<feature type="domain" description="Ig-like" evidence="14">
    <location>
        <begin position="398"/>
        <end position="491"/>
    </location>
</feature>
<dbReference type="GO" id="GO:0007156">
    <property type="term" value="P:homophilic cell adhesion via plasma membrane adhesion molecules"/>
    <property type="evidence" value="ECO:0007669"/>
    <property type="project" value="TreeGrafter"/>
</dbReference>
<feature type="domain" description="Ig-like" evidence="14">
    <location>
        <begin position="587"/>
        <end position="679"/>
    </location>
</feature>
<feature type="domain" description="Ig-like" evidence="14">
    <location>
        <begin position="11"/>
        <end position="101"/>
    </location>
</feature>
<dbReference type="InterPro" id="IPR036116">
    <property type="entry name" value="FN3_sf"/>
</dbReference>
<feature type="domain" description="Fibronectin type-III" evidence="15">
    <location>
        <begin position="1075"/>
        <end position="1116"/>
    </location>
</feature>
<dbReference type="GO" id="GO:0005886">
    <property type="term" value="C:plasma membrane"/>
    <property type="evidence" value="ECO:0007669"/>
    <property type="project" value="UniProtKB-SubCell"/>
</dbReference>
<dbReference type="GO" id="GO:0007411">
    <property type="term" value="P:axon guidance"/>
    <property type="evidence" value="ECO:0007669"/>
    <property type="project" value="TreeGrafter"/>
</dbReference>
<evidence type="ECO:0000256" key="8">
    <source>
        <dbReference type="ARBA" id="ARBA00022989"/>
    </source>
</evidence>
<dbReference type="SMART" id="SM00408">
    <property type="entry name" value="IGc2"/>
    <property type="match status" value="9"/>
</dbReference>
<sequence length="1116" mass="121661">ASAYLADVRGPRFTLEPPSHLVFSNSSGGRADCAAEGSPDPRVEWVLGSDGSPVIPVPGARVVMANGSLVFPPFREDHFRPDVHSATYRCAASNSAGRVLSLDVHVRAVVVQDYDARVFDTHVLPGNTAVFNCRVPSFVRDFLTVTSWLQDHSFNIYPTAEGDSKHVMLPTGQLHVLSVDPQDSKSTYQCRTLHRLTGRTQESLNAGRIVIAEPKGPVAPQLVDKNPPVVSGRRGEDIVLPCVAQGYPPPKSWWVRKTSGSAMEPLHTSLGGSLFLRSVQPADAGVYMCVSNSSAGTVSQEVTVRVVPDLSVHIVPASLHVDSGSPAEFLCVTTATHIIWLKDGQRLIRAEEGSQHGGARLTVPSVQREDQGIYQCIASSDGDSVQAVAELRLGASRPELRYRFIQQTLQPGPDVSLKCIATGQPTPQIYWKLDGFPLPQNDRFVIGQYVTVAGDVISHVNISRVAVEDGGVYECAAENRVGRRTHSAPLRVYGLPVIRKMSPISAVAGETLAVTCPAAGFPIHTVTWEKDGRVLPVNHRQTVHSNGTLTVENVQQKADQGTYTCEARNRQGLSDKGSVDISVMEPPSIYPFSIESGVRLGERLGLQCLVTKGDPPLSIHWLKDQDEVLSLELPALTVRKLGEFSSTLLIEQLSMEHGGRYTCEASNRAATATHSVVLAVNVPPEITPFTFPKLAEGARVQVACTVHQGDYPLNLTWLKNWAPLPSHIRITPFDVYSSIVTMENVKRGDSGNYTCVASNSARVTTHTAHLSISVPPEWVIEPKDTSVVAGHTVALHCQADGFPLPTVIWRKGHGKQATQFDEMVGRLKNGTLLIEGVKEEDEGYYMCEANNGVGASLSAVVFLTVNALPHFVLSLRRETVRRGEMATFLCEAEGDMPMQIIWLHNGIQISHELNKRYHLKESVLDSSAISQLTVQHTTPEDSGKYVCIATNPFGRDETVVQLSVQDVPEPPMDVRVLECRSRDVKLAWNEPLNGNSPILQYIVTTTKNPEDWPEIKNKLQSLEISPGLPQLWARVTDLKPATMYYFRVTAFNQLGASSPSHPVSVTTEPEVPSGSPRNLAVTAVGPHAVHATWDPPDPEDCNGQILGYYLGYVQVG</sequence>
<dbReference type="Pfam" id="PF07679">
    <property type="entry name" value="I-set"/>
    <property type="match status" value="2"/>
</dbReference>
<evidence type="ECO:0000259" key="14">
    <source>
        <dbReference type="PROSITE" id="PS50835"/>
    </source>
</evidence>
<dbReference type="InterPro" id="IPR036179">
    <property type="entry name" value="Ig-like_dom_sf"/>
</dbReference>
<dbReference type="PANTHER" id="PTHR10075">
    <property type="entry name" value="BASIGIN RELATED"/>
    <property type="match status" value="1"/>
</dbReference>
<keyword evidence="6" id="KW-0677">Repeat</keyword>
<keyword evidence="3" id="KW-1003">Cell membrane</keyword>
<organism evidence="16 17">
    <name type="scientific">Coptotermes formosanus</name>
    <name type="common">Formosan subterranean termite</name>
    <dbReference type="NCBI Taxonomy" id="36987"/>
    <lineage>
        <taxon>Eukaryota</taxon>
        <taxon>Metazoa</taxon>
        <taxon>Ecdysozoa</taxon>
        <taxon>Arthropoda</taxon>
        <taxon>Hexapoda</taxon>
        <taxon>Insecta</taxon>
        <taxon>Pterygota</taxon>
        <taxon>Neoptera</taxon>
        <taxon>Polyneoptera</taxon>
        <taxon>Dictyoptera</taxon>
        <taxon>Blattodea</taxon>
        <taxon>Blattoidea</taxon>
        <taxon>Termitoidae</taxon>
        <taxon>Rhinotermitidae</taxon>
        <taxon>Coptotermes</taxon>
    </lineage>
</organism>
<dbReference type="GO" id="GO:0030424">
    <property type="term" value="C:axon"/>
    <property type="evidence" value="ECO:0007669"/>
    <property type="project" value="TreeGrafter"/>
</dbReference>
<feature type="domain" description="Fibronectin type-III" evidence="15">
    <location>
        <begin position="970"/>
        <end position="1070"/>
    </location>
</feature>
<accession>A0A6L2PCZ3</accession>
<keyword evidence="12" id="KW-0393">Immunoglobulin domain</keyword>
<evidence type="ECO:0000313" key="16">
    <source>
        <dbReference type="EMBL" id="GFG30419.1"/>
    </source>
</evidence>
<dbReference type="Gene3D" id="2.60.40.10">
    <property type="entry name" value="Immunoglobulins"/>
    <property type="match status" value="12"/>
</dbReference>
<feature type="domain" description="Ig-like" evidence="14">
    <location>
        <begin position="776"/>
        <end position="858"/>
    </location>
</feature>
<keyword evidence="9" id="KW-0472">Membrane</keyword>
<comment type="subcellular location">
    <subcellularLocation>
        <location evidence="1">Cell membrane</location>
    </subcellularLocation>
    <subcellularLocation>
        <location evidence="2">Membrane</location>
        <topology evidence="2">Single-pass type I membrane protein</topology>
    </subcellularLocation>
</comment>
<evidence type="ECO:0000256" key="9">
    <source>
        <dbReference type="ARBA" id="ARBA00023136"/>
    </source>
</evidence>